<keyword evidence="1" id="KW-1133">Transmembrane helix</keyword>
<dbReference type="STRING" id="985053.VMUT_1553"/>
<feature type="transmembrane region" description="Helical" evidence="1">
    <location>
        <begin position="74"/>
        <end position="94"/>
    </location>
</feature>
<accession>F0QTX1</accession>
<keyword evidence="3" id="KW-1185">Reference proteome</keyword>
<feature type="transmembrane region" description="Helical" evidence="1">
    <location>
        <begin position="125"/>
        <end position="146"/>
    </location>
</feature>
<evidence type="ECO:0000313" key="3">
    <source>
        <dbReference type="Proteomes" id="UP000007485"/>
    </source>
</evidence>
<keyword evidence="1" id="KW-0812">Transmembrane</keyword>
<dbReference type="AlphaFoldDB" id="F0QTX1"/>
<dbReference type="EMBL" id="CP002529">
    <property type="protein sequence ID" value="ADY01757.1"/>
    <property type="molecule type" value="Genomic_DNA"/>
</dbReference>
<reference evidence="2 3" key="1">
    <citation type="journal article" date="2011" name="J. Bacteriol.">
        <title>Complete genome sequence of 'Vulcanisaeta moutnovskia' strain 768-28, a novel member of the hyperthermophilic crenarchaeal genus vulcanisaeta.</title>
        <authorList>
            <person name="Gumerov V.M."/>
            <person name="Mardanov A.V."/>
            <person name="Beletsky A.V."/>
            <person name="Prokofeva M.I."/>
            <person name="Bonch-Osmolovskaya E.A."/>
            <person name="Ravin N.V."/>
            <person name="Skryabin K.G."/>
        </authorList>
    </citation>
    <scope>NUCLEOTIDE SEQUENCE [LARGE SCALE GENOMIC DNA]</scope>
    <source>
        <strain evidence="2 3">768-28</strain>
    </source>
</reference>
<dbReference type="KEGG" id="vmo:VMUT_1553"/>
<sequence>MALLTGSLLSLLSAIVILTLAQGARPINWRFAFRIEDVKKVIRAIGVKFGESSSFYAYTSVILIYFNAHEVPDLIITSTISLLILTLIMSAVMTRVKPTKVLMLSYVIFSLINAFMFRINPLLLFALFGMADAIAYTPQSLYLVSLFRGDIKHVGAGVSYHVASSLGGLMTYLISILISMYGLKAGLIATPTLLLMSCIASMMALLI</sequence>
<dbReference type="eggNOG" id="arCOG02692">
    <property type="taxonomic scope" value="Archaea"/>
</dbReference>
<dbReference type="SUPFAM" id="SSF103473">
    <property type="entry name" value="MFS general substrate transporter"/>
    <property type="match status" value="1"/>
</dbReference>
<organism evidence="2 3">
    <name type="scientific">Vulcanisaeta moutnovskia (strain 768-28)</name>
    <dbReference type="NCBI Taxonomy" id="985053"/>
    <lineage>
        <taxon>Archaea</taxon>
        <taxon>Thermoproteota</taxon>
        <taxon>Thermoprotei</taxon>
        <taxon>Thermoproteales</taxon>
        <taxon>Thermoproteaceae</taxon>
        <taxon>Vulcanisaeta</taxon>
    </lineage>
</organism>
<proteinExistence type="predicted"/>
<feature type="transmembrane region" description="Helical" evidence="1">
    <location>
        <begin position="187"/>
        <end position="206"/>
    </location>
</feature>
<dbReference type="Proteomes" id="UP000007485">
    <property type="component" value="Chromosome"/>
</dbReference>
<evidence type="ECO:0000313" key="2">
    <source>
        <dbReference type="EMBL" id="ADY01757.1"/>
    </source>
</evidence>
<evidence type="ECO:0000256" key="1">
    <source>
        <dbReference type="SAM" id="Phobius"/>
    </source>
</evidence>
<protein>
    <recommendedName>
        <fullName evidence="4">Major facilitator superfamily MFS_1</fullName>
    </recommendedName>
</protein>
<feature type="transmembrane region" description="Helical" evidence="1">
    <location>
        <begin position="158"/>
        <end position="181"/>
    </location>
</feature>
<gene>
    <name evidence="2" type="ordered locus">VMUT_1553</name>
</gene>
<evidence type="ECO:0008006" key="4">
    <source>
        <dbReference type="Google" id="ProtNLM"/>
    </source>
</evidence>
<name>F0QTX1_VULM7</name>
<keyword evidence="1" id="KW-0472">Membrane</keyword>
<dbReference type="HOGENOM" id="CLU_1324083_0_0_2"/>
<dbReference type="InterPro" id="IPR036259">
    <property type="entry name" value="MFS_trans_sf"/>
</dbReference>